<dbReference type="GO" id="GO:0005249">
    <property type="term" value="F:voltage-gated potassium channel activity"/>
    <property type="evidence" value="ECO:0007669"/>
    <property type="project" value="InterPro"/>
</dbReference>
<protein>
    <recommendedName>
        <fullName evidence="12">Synaptosomal-associated protein</fullName>
    </recommendedName>
</protein>
<comment type="subunit">
    <text evidence="11">Homotetramer (via coiled-coil domain), also forms heterotetramers with STX4 and VAMP3. Found in a complex with VAMP8 and STX1A. Found in a complex with VAMP8 and STX4 in pancreas. Interacts simultaneously with SNAPIN and SYN4. Interacts with STX1A. Interacts with STX12. Interacts tightly to multiple syntaxins and synaptobrevins/VAMPs. Interacts with ZDHHC13 (via ANK repeats). Interacts with ZDHHC17 (via ANK repeats).</text>
</comment>
<name>A0AAQ4QPI6_GASAC</name>
<dbReference type="GO" id="GO:0031629">
    <property type="term" value="P:synaptic vesicle fusion to presynaptic active zone membrane"/>
    <property type="evidence" value="ECO:0007669"/>
    <property type="project" value="TreeGrafter"/>
</dbReference>
<dbReference type="GO" id="GO:0005886">
    <property type="term" value="C:plasma membrane"/>
    <property type="evidence" value="ECO:0007669"/>
    <property type="project" value="UniProtKB-SubCell"/>
</dbReference>
<dbReference type="GO" id="GO:0098793">
    <property type="term" value="C:presynapse"/>
    <property type="evidence" value="ECO:0007669"/>
    <property type="project" value="GOC"/>
</dbReference>
<evidence type="ECO:0000256" key="6">
    <source>
        <dbReference type="ARBA" id="ARBA00023018"/>
    </source>
</evidence>
<comment type="function">
    <text evidence="10">Essential component of the high affinity receptor for the general membrane fusion machinery and an important regulator of transport vesicle docking and fusion.</text>
</comment>
<evidence type="ECO:0000259" key="15">
    <source>
        <dbReference type="PROSITE" id="PS50192"/>
    </source>
</evidence>
<dbReference type="GO" id="GO:0031201">
    <property type="term" value="C:SNARE complex"/>
    <property type="evidence" value="ECO:0007669"/>
    <property type="project" value="TreeGrafter"/>
</dbReference>
<reference evidence="16 17" key="1">
    <citation type="journal article" date="2021" name="G3 (Bethesda)">
        <title>Improved contiguity of the threespine stickleback genome using long-read sequencing.</title>
        <authorList>
            <person name="Nath S."/>
            <person name="Shaw D.E."/>
            <person name="White M.A."/>
        </authorList>
    </citation>
    <scope>NUCLEOTIDE SEQUENCE [LARGE SCALE GENOMIC DNA]</scope>
    <source>
        <strain evidence="16 17">Lake Benthic</strain>
    </source>
</reference>
<feature type="compositionally biased region" description="Polar residues" evidence="14">
    <location>
        <begin position="9"/>
        <end position="23"/>
    </location>
</feature>
<dbReference type="PANTHER" id="PTHR19305">
    <property type="entry name" value="SYNAPTOSOMAL ASSOCIATED PROTEIN"/>
    <property type="match status" value="1"/>
</dbReference>
<evidence type="ECO:0000256" key="10">
    <source>
        <dbReference type="ARBA" id="ARBA00053876"/>
    </source>
</evidence>
<feature type="coiled-coil region" evidence="13">
    <location>
        <begin position="50"/>
        <end position="84"/>
    </location>
</feature>
<evidence type="ECO:0000256" key="2">
    <source>
        <dbReference type="ARBA" id="ARBA00009480"/>
    </source>
</evidence>
<evidence type="ECO:0000256" key="11">
    <source>
        <dbReference type="ARBA" id="ARBA00065910"/>
    </source>
</evidence>
<dbReference type="PANTHER" id="PTHR19305:SF22">
    <property type="entry name" value="SYNAPTOSOMAL-ASSOCIATED PROTEIN"/>
    <property type="match status" value="1"/>
</dbReference>
<evidence type="ECO:0000256" key="1">
    <source>
        <dbReference type="ARBA" id="ARBA00004236"/>
    </source>
</evidence>
<keyword evidence="5" id="KW-0677">Repeat</keyword>
<evidence type="ECO:0000256" key="4">
    <source>
        <dbReference type="ARBA" id="ARBA00022599"/>
    </source>
</evidence>
<evidence type="ECO:0000256" key="3">
    <source>
        <dbReference type="ARBA" id="ARBA00022475"/>
    </source>
</evidence>
<feature type="region of interest" description="Disordered" evidence="14">
    <location>
        <begin position="1"/>
        <end position="26"/>
    </location>
</feature>
<dbReference type="GeneTree" id="ENSGT00950000182843"/>
<organism evidence="16 17">
    <name type="scientific">Gasterosteus aculeatus aculeatus</name>
    <name type="common">three-spined stickleback</name>
    <dbReference type="NCBI Taxonomy" id="481459"/>
    <lineage>
        <taxon>Eukaryota</taxon>
        <taxon>Metazoa</taxon>
        <taxon>Chordata</taxon>
        <taxon>Craniata</taxon>
        <taxon>Vertebrata</taxon>
        <taxon>Euteleostomi</taxon>
        <taxon>Actinopterygii</taxon>
        <taxon>Neopterygii</taxon>
        <taxon>Teleostei</taxon>
        <taxon>Neoteleostei</taxon>
        <taxon>Acanthomorphata</taxon>
        <taxon>Eupercaria</taxon>
        <taxon>Perciformes</taxon>
        <taxon>Cottioidei</taxon>
        <taxon>Gasterosteales</taxon>
        <taxon>Gasterosteidae</taxon>
        <taxon>Gasterosteus</taxon>
    </lineage>
</organism>
<feature type="domain" description="T-SNARE coiled-coil homology" evidence="15">
    <location>
        <begin position="19"/>
        <end position="81"/>
    </location>
</feature>
<keyword evidence="4" id="KW-0771">Synaptosome</keyword>
<evidence type="ECO:0000256" key="13">
    <source>
        <dbReference type="SAM" id="Coils"/>
    </source>
</evidence>
<dbReference type="Pfam" id="PF00835">
    <property type="entry name" value="SNAP-25"/>
    <property type="match status" value="1"/>
</dbReference>
<comment type="similarity">
    <text evidence="2 12">Belongs to the SNAP-25 family.</text>
</comment>
<dbReference type="AlphaFoldDB" id="A0AAQ4QPI6"/>
<dbReference type="CDD" id="cd15894">
    <property type="entry name" value="SNARE_SNAP25N"/>
    <property type="match status" value="1"/>
</dbReference>
<feature type="domain" description="T-SNARE coiled-coil homology" evidence="15">
    <location>
        <begin position="145"/>
        <end position="190"/>
    </location>
</feature>
<keyword evidence="3" id="KW-1003">Cell membrane</keyword>
<dbReference type="InterPro" id="IPR039077">
    <property type="entry name" value="SNAP-25_N_SNARE_chord"/>
</dbReference>
<accession>A0AAQ4QPI6</accession>
<comment type="subcellular location">
    <subcellularLocation>
        <location evidence="1">Cell membrane</location>
    </subcellularLocation>
    <subcellularLocation>
        <location evidence="9">Synapse</location>
        <location evidence="9">Synaptosome</location>
    </subcellularLocation>
</comment>
<keyword evidence="6" id="KW-0770">Synapse</keyword>
<evidence type="ECO:0000313" key="17">
    <source>
        <dbReference type="Proteomes" id="UP000007635"/>
    </source>
</evidence>
<dbReference type="GO" id="GO:0017075">
    <property type="term" value="F:syntaxin-1 binding"/>
    <property type="evidence" value="ECO:0007669"/>
    <property type="project" value="InterPro"/>
</dbReference>
<keyword evidence="8" id="KW-0472">Membrane</keyword>
<keyword evidence="17" id="KW-1185">Reference proteome</keyword>
<dbReference type="Ensembl" id="ENSGACT00000053653.1">
    <property type="protein sequence ID" value="ENSGACP00000052223.1"/>
    <property type="gene ID" value="ENSGACG00000013425.2"/>
</dbReference>
<dbReference type="FunFam" id="1.20.5.110:FF:000018">
    <property type="entry name" value="Synaptosomal-associated protein"/>
    <property type="match status" value="1"/>
</dbReference>
<dbReference type="SUPFAM" id="SSF58038">
    <property type="entry name" value="SNARE fusion complex"/>
    <property type="match status" value="2"/>
</dbReference>
<dbReference type="Gene3D" id="1.20.5.110">
    <property type="match status" value="2"/>
</dbReference>
<keyword evidence="7 13" id="KW-0175">Coiled coil</keyword>
<proteinExistence type="inferred from homology"/>
<dbReference type="SMART" id="SM00397">
    <property type="entry name" value="t_SNARE"/>
    <property type="match status" value="2"/>
</dbReference>
<reference evidence="16" key="2">
    <citation type="submission" date="2025-08" db="UniProtKB">
        <authorList>
            <consortium name="Ensembl"/>
        </authorList>
    </citation>
    <scope>IDENTIFICATION</scope>
</reference>
<dbReference type="GO" id="GO:0043005">
    <property type="term" value="C:neuron projection"/>
    <property type="evidence" value="ECO:0007669"/>
    <property type="project" value="UniProtKB-KW"/>
</dbReference>
<evidence type="ECO:0000256" key="9">
    <source>
        <dbReference type="ARBA" id="ARBA00034102"/>
    </source>
</evidence>
<dbReference type="InterPro" id="IPR000928">
    <property type="entry name" value="SNAP-25_dom"/>
</dbReference>
<dbReference type="PROSITE" id="PS50192">
    <property type="entry name" value="T_SNARE"/>
    <property type="match status" value="2"/>
</dbReference>
<evidence type="ECO:0000313" key="16">
    <source>
        <dbReference type="Ensembl" id="ENSGACP00000052223.1"/>
    </source>
</evidence>
<dbReference type="GO" id="GO:0005484">
    <property type="term" value="F:SNAP receptor activity"/>
    <property type="evidence" value="ECO:0007669"/>
    <property type="project" value="TreeGrafter"/>
</dbReference>
<evidence type="ECO:0000256" key="7">
    <source>
        <dbReference type="ARBA" id="ARBA00023054"/>
    </source>
</evidence>
<evidence type="ECO:0000256" key="5">
    <source>
        <dbReference type="ARBA" id="ARBA00022737"/>
    </source>
</evidence>
<dbReference type="GO" id="GO:0016082">
    <property type="term" value="P:synaptic vesicle priming"/>
    <property type="evidence" value="ECO:0007669"/>
    <property type="project" value="TreeGrafter"/>
</dbReference>
<dbReference type="Proteomes" id="UP000007635">
    <property type="component" value="Chromosome I"/>
</dbReference>
<evidence type="ECO:0000256" key="12">
    <source>
        <dbReference type="RuleBase" id="RU003496"/>
    </source>
</evidence>
<reference evidence="16" key="3">
    <citation type="submission" date="2025-09" db="UniProtKB">
        <authorList>
            <consortium name="Ensembl"/>
        </authorList>
    </citation>
    <scope>IDENTIFICATION</scope>
</reference>
<evidence type="ECO:0000256" key="14">
    <source>
        <dbReference type="SAM" id="MobiDB-lite"/>
    </source>
</evidence>
<evidence type="ECO:0000256" key="8">
    <source>
        <dbReference type="ARBA" id="ARBA00023136"/>
    </source>
</evidence>
<sequence>MASDAPILSEQQELQRRANQVTDETLESTRRMMQLVEESKDAGIRAVVMLDEQGEQLERIEEGLDQINSDMKEAEKNLTDLGKCCGLCSCDKLKAFEESGAYKAVWGGGSGQDGVVSNQPPSSRVVDEREQMIMSGGHIRRVTNDAREDEMEENLVHVGSIIGNLKSMALDMGNEIDTQNVQIERIQGKVLPGTYVHLASFRKHLSGPQTMGTPSQTVLFLFSLPAGYTQRVPHRRCQPEGQQPHQTIEGARFYFTLLLLIRPSSN</sequence>
<dbReference type="FunFam" id="1.20.5.110:FF:000007">
    <property type="entry name" value="Synaptosomal-associated protein"/>
    <property type="match status" value="1"/>
</dbReference>
<dbReference type="InterPro" id="IPR000727">
    <property type="entry name" value="T_SNARE_dom"/>
</dbReference>